<organism evidence="2 3">
    <name type="scientific">Austrofundulus limnaeus</name>
    <name type="common">Annual killifish</name>
    <dbReference type="NCBI Taxonomy" id="52670"/>
    <lineage>
        <taxon>Eukaryota</taxon>
        <taxon>Metazoa</taxon>
        <taxon>Chordata</taxon>
        <taxon>Craniata</taxon>
        <taxon>Vertebrata</taxon>
        <taxon>Euteleostomi</taxon>
        <taxon>Actinopterygii</taxon>
        <taxon>Neopterygii</taxon>
        <taxon>Teleostei</taxon>
        <taxon>Neoteleostei</taxon>
        <taxon>Acanthomorphata</taxon>
        <taxon>Ovalentaria</taxon>
        <taxon>Atherinomorphae</taxon>
        <taxon>Cyprinodontiformes</taxon>
        <taxon>Rivulidae</taxon>
        <taxon>Austrofundulus</taxon>
    </lineage>
</organism>
<accession>A0A2I4APC9</accession>
<dbReference type="AlphaFoldDB" id="A0A2I4APC9"/>
<dbReference type="KEGG" id="alim:106513194"/>
<dbReference type="Proteomes" id="UP000192220">
    <property type="component" value="Unplaced"/>
</dbReference>
<dbReference type="RefSeq" id="XP_013857362.1">
    <property type="nucleotide sequence ID" value="XM_014001908.1"/>
</dbReference>
<feature type="region of interest" description="Disordered" evidence="1">
    <location>
        <begin position="179"/>
        <end position="216"/>
    </location>
</feature>
<protein>
    <submittedName>
        <fullName evidence="3">Uncharacterized protein C16orf46 homolog</fullName>
    </submittedName>
</protein>
<keyword evidence="2" id="KW-1185">Reference proteome</keyword>
<evidence type="ECO:0000313" key="2">
    <source>
        <dbReference type="Proteomes" id="UP000192220"/>
    </source>
</evidence>
<proteinExistence type="predicted"/>
<evidence type="ECO:0000256" key="1">
    <source>
        <dbReference type="SAM" id="MobiDB-lite"/>
    </source>
</evidence>
<reference evidence="3" key="1">
    <citation type="submission" date="2025-08" db="UniProtKB">
        <authorList>
            <consortium name="RefSeq"/>
        </authorList>
    </citation>
    <scope>IDENTIFICATION</scope>
    <source>
        <strain evidence="3">Quisiro</strain>
        <tissue evidence="3">Liver</tissue>
    </source>
</reference>
<name>A0A2I4APC9_AUSLI</name>
<feature type="region of interest" description="Disordered" evidence="1">
    <location>
        <begin position="1"/>
        <end position="42"/>
    </location>
</feature>
<feature type="unsure residue" description="D or N" evidence="3">
    <location>
        <position position="320"/>
    </location>
</feature>
<gene>
    <name evidence="3" type="primary">cunh16orf46</name>
</gene>
<dbReference type="OrthoDB" id="9943020at2759"/>
<dbReference type="InParanoid" id="A0A2I4APC9"/>
<evidence type="ECO:0000313" key="3">
    <source>
        <dbReference type="RefSeq" id="XP_013857362.1"/>
    </source>
</evidence>
<sequence>MLSQQDGGETEGGETEGGETAANREDWQLSPQETAEPKETPCRHVDALLHISEENFMKELEPHEYQGYSGWEDAVCGWTRVAPLSCLLVTKMNHRQPKHKEVENPSPLCVDSMGPKADSSASIAEQHRESHNGLCTCKKSVLANKQKDTWGPTEWPVLNAMQEDETHFLLKEKTVERPFKNTPLRPCHPSSQHSVPENRHTKPQTHSHKSSNEVVPIKKLTSLPPLQPPQINPKSSCHVCRSKKALDGENLDWKSAARWTGGNIVANQDPSIHSAALTPKYHTCQHNPHLFSALSVSLPKKNQLLRSLPDTVHPTRYSLDKSISQAVVQPRMPSRCLFS</sequence>
<feature type="compositionally biased region" description="Acidic residues" evidence="1">
    <location>
        <begin position="8"/>
        <end position="17"/>
    </location>
</feature>